<evidence type="ECO:0000313" key="1">
    <source>
        <dbReference type="EMBL" id="KPH54723.1"/>
    </source>
</evidence>
<protein>
    <recommendedName>
        <fullName evidence="3">Bacteriophage head to tail connecting protein</fullName>
    </recommendedName>
</protein>
<dbReference type="Pfam" id="PF23899">
    <property type="entry name" value="SU10_portal"/>
    <property type="match status" value="1"/>
</dbReference>
<accession>A0A0N1EJC2</accession>
<proteinExistence type="predicted"/>
<evidence type="ECO:0008006" key="3">
    <source>
        <dbReference type="Google" id="ProtNLM"/>
    </source>
</evidence>
<comment type="caution">
    <text evidence="1">The sequence shown here is derived from an EMBL/GenBank/DDBJ whole genome shotgun (WGS) entry which is preliminary data.</text>
</comment>
<dbReference type="RefSeq" id="WP_054198729.1">
    <property type="nucleotide sequence ID" value="NZ_JNOC01000107.1"/>
</dbReference>
<dbReference type="AlphaFoldDB" id="A0A0N1EJC2"/>
<name>A0A0N1EJC2_9HELI</name>
<sequence length="507" mass="57799">MLDTSSLQTLIQTARNRHEKYLPSFNELTRSYLGKYRNEVMEFLRKRNKSHIFIPVLPSKTRRILASFQESYFSNEDIVKIEQVLEVAQLAPIVDKIQEAFNHYTQKEMKLFNLLSSNMLEAIIYGTPIMRVYWAGDKPKLENINIYDVFLDPDATSNEDLNYLVHNIYLSKAQILNYIELGIFTPENEIQRETDISRLYKREKLQEVYYKINNQWYLATLLENNKLRDIPLNDGMPFVIGNLIPQIREYNEEVVRLYGDSPIAIILGLQQEINTRRNQQIDAIDLSLNPRVLMDLAGGIDPLAFKKGAGEIIACNDPNSVKFFTPPSINEGTFDVQRLDLEAQEALGVTAYNSGTNSQMLNNTATGISVLSAEANTRIQSLIRSYNETFIEVMFARLASLIYKYDTKFLGDLVVKPPLELIATINTGLGATNKQVQLQSYEKAFAMFAQIQNYQGMVRIVQDMLPLLGIKNKEDYFVGGNNNGANTIGANYLQEQQGIPIYNQGGF</sequence>
<dbReference type="Proteomes" id="UP000037997">
    <property type="component" value="Unassembled WGS sequence"/>
</dbReference>
<dbReference type="PATRIC" id="fig|35818.11.peg.98"/>
<dbReference type="EMBL" id="JNOC01000107">
    <property type="protein sequence ID" value="KPH54723.1"/>
    <property type="molecule type" value="Genomic_DNA"/>
</dbReference>
<reference evidence="1 2" key="1">
    <citation type="submission" date="2014-06" db="EMBL/GenBank/DDBJ databases">
        <title>Helicobacter pullorum isolates in fresh chicken meat - phenotypic and genotypic features.</title>
        <authorList>
            <person name="Borges V."/>
            <person name="Santos A."/>
            <person name="Correia C.B."/>
            <person name="Saraiva M."/>
            <person name="Menard A."/>
            <person name="Vieira L."/>
            <person name="Sampaio D.A."/>
            <person name="Gomes J.P."/>
            <person name="Oleastro M."/>
        </authorList>
    </citation>
    <scope>NUCLEOTIDE SEQUENCE [LARGE SCALE GENOMIC DNA]</scope>
    <source>
        <strain evidence="1 2">229334/12</strain>
    </source>
</reference>
<evidence type="ECO:0000313" key="2">
    <source>
        <dbReference type="Proteomes" id="UP000037997"/>
    </source>
</evidence>
<organism evidence="1 2">
    <name type="scientific">Helicobacter pullorum</name>
    <dbReference type="NCBI Taxonomy" id="35818"/>
    <lineage>
        <taxon>Bacteria</taxon>
        <taxon>Pseudomonadati</taxon>
        <taxon>Campylobacterota</taxon>
        <taxon>Epsilonproteobacteria</taxon>
        <taxon>Campylobacterales</taxon>
        <taxon>Helicobacteraceae</taxon>
        <taxon>Helicobacter</taxon>
    </lineage>
</organism>
<dbReference type="InterPro" id="IPR056909">
    <property type="entry name" value="SU10_portal"/>
</dbReference>
<gene>
    <name evidence="1" type="ORF">HPU229334_00505</name>
</gene>